<feature type="compositionally biased region" description="Basic residues" evidence="4">
    <location>
        <begin position="695"/>
        <end position="708"/>
    </location>
</feature>
<dbReference type="Gene3D" id="1.20.120.530">
    <property type="entry name" value="GntR ligand-binding domain-like"/>
    <property type="match status" value="1"/>
</dbReference>
<evidence type="ECO:0000256" key="2">
    <source>
        <dbReference type="ARBA" id="ARBA00023125"/>
    </source>
</evidence>
<dbReference type="InterPro" id="IPR011711">
    <property type="entry name" value="GntR_C"/>
</dbReference>
<dbReference type="InterPro" id="IPR000524">
    <property type="entry name" value="Tscrpt_reg_HTH_GntR"/>
</dbReference>
<dbReference type="EMBL" id="JAGZXI010000001">
    <property type="protein sequence ID" value="MBS6634073.1"/>
    <property type="molecule type" value="Genomic_DNA"/>
</dbReference>
<dbReference type="InterPro" id="IPR008920">
    <property type="entry name" value="TF_FadR/GntR_C"/>
</dbReference>
<dbReference type="PANTHER" id="PTHR43537">
    <property type="entry name" value="TRANSCRIPTIONAL REGULATOR, GNTR FAMILY"/>
    <property type="match status" value="1"/>
</dbReference>
<comment type="caution">
    <text evidence="6">The sequence shown here is derived from an EMBL/GenBank/DDBJ whole genome shotgun (WGS) entry which is preliminary data.</text>
</comment>
<dbReference type="InterPro" id="IPR036390">
    <property type="entry name" value="WH_DNA-bd_sf"/>
</dbReference>
<reference evidence="6" key="1">
    <citation type="submission" date="2021-02" db="EMBL/GenBank/DDBJ databases">
        <title>Infant gut strain persistence is associated with maternal origin, phylogeny, and functional potential including surface adhesion and iron acquisition.</title>
        <authorList>
            <person name="Lou Y.C."/>
        </authorList>
    </citation>
    <scope>NUCLEOTIDE SEQUENCE</scope>
    <source>
        <strain evidence="6">L1_008_092G1_dasL1_008_092G1_concoct_16</strain>
    </source>
</reference>
<dbReference type="AlphaFoldDB" id="A0A943Y528"/>
<keyword evidence="1" id="KW-0805">Transcription regulation</keyword>
<dbReference type="SMART" id="SM00895">
    <property type="entry name" value="FCD"/>
    <property type="match status" value="1"/>
</dbReference>
<feature type="region of interest" description="Disordered" evidence="4">
    <location>
        <begin position="588"/>
        <end position="708"/>
    </location>
</feature>
<dbReference type="PANTHER" id="PTHR43537:SF5">
    <property type="entry name" value="UXU OPERON TRANSCRIPTIONAL REGULATOR"/>
    <property type="match status" value="1"/>
</dbReference>
<evidence type="ECO:0000259" key="5">
    <source>
        <dbReference type="PROSITE" id="PS50949"/>
    </source>
</evidence>
<evidence type="ECO:0000256" key="3">
    <source>
        <dbReference type="ARBA" id="ARBA00023163"/>
    </source>
</evidence>
<sequence length="708" mass="75839">MAIHRKILRWLENELFEGNIQLGQDLPTDSEIARAIGVGRSRTRDALRTLEDMDLVQLYSGRGKEMLVHLSDEPAAAASAALRLHMSSSRYPTRDLVQTRILLESWAIARIDPKTASFAEMDDVLAQMEDFDLSIRDFLELLLTFHHQLMRCAGNELLVGLLASVRQPSFESMLSLVGRMPLWSSAVERLRAESRAIAEALKAGDAATARALVIGQLRGMYSEAGIDLEQEATSANGLPGEPEAAAFAPVELEDFEADDLVEDFDEAVADDPSFSEADVVVTDVEVSSNAVSDDAHPVVEPPAEEPRSEFVALEEGSTPAPAEVKVPEPVQRVQPQSARPKNNPRKTEPPRTKAPAARPAHSVNPDVPLSFGTPHPRTVTPAPETRATQAQTTQLPSQQPAPAPSVGAPWQGESARSLPASNSPEPARADVHAAQRTLQPAPVEEPVEPAKVLRAASGVPRRRSGQIVSPVRATIIKPVDRSRTLVAPSVLASRSAEPVASSSDSVLRAPSRESGEVHAQGGVAPEPARSAAPQVREVPSAEPSNRLEAAATLHDTYEMLPHEQDQESERRGLLSKMKRFFGVDVYEPASRGGAEAEQAPELADEKDSEEKATTPDAEALARAEAERAERLKAFHAAASEDSVAEEPEPAAESAKAGSVDSVEPMETSDSAEASAPANAESASSAHASGSALSKNRSKGSKKSKKKRR</sequence>
<keyword evidence="3" id="KW-0804">Transcription</keyword>
<feature type="region of interest" description="Disordered" evidence="4">
    <location>
        <begin position="288"/>
        <end position="446"/>
    </location>
</feature>
<evidence type="ECO:0000313" key="6">
    <source>
        <dbReference type="EMBL" id="MBS6634073.1"/>
    </source>
</evidence>
<feature type="compositionally biased region" description="Low complexity" evidence="4">
    <location>
        <begin position="387"/>
        <end position="409"/>
    </location>
</feature>
<dbReference type="Proteomes" id="UP000739069">
    <property type="component" value="Unassembled WGS sequence"/>
</dbReference>
<dbReference type="InterPro" id="IPR036388">
    <property type="entry name" value="WH-like_DNA-bd_sf"/>
</dbReference>
<accession>A0A943Y528</accession>
<protein>
    <submittedName>
        <fullName evidence="6">FCD domain-containing protein</fullName>
    </submittedName>
</protein>
<feature type="region of interest" description="Disordered" evidence="4">
    <location>
        <begin position="491"/>
        <end position="546"/>
    </location>
</feature>
<feature type="compositionally biased region" description="Low complexity" evidence="4">
    <location>
        <begin position="319"/>
        <end position="330"/>
    </location>
</feature>
<dbReference type="Pfam" id="PF07729">
    <property type="entry name" value="FCD"/>
    <property type="match status" value="1"/>
</dbReference>
<feature type="domain" description="HTH gntR-type" evidence="5">
    <location>
        <begin position="1"/>
        <end position="69"/>
    </location>
</feature>
<evidence type="ECO:0000256" key="4">
    <source>
        <dbReference type="SAM" id="MobiDB-lite"/>
    </source>
</evidence>
<dbReference type="Gene3D" id="1.10.10.10">
    <property type="entry name" value="Winged helix-like DNA-binding domain superfamily/Winged helix DNA-binding domain"/>
    <property type="match status" value="1"/>
</dbReference>
<evidence type="ECO:0000313" key="7">
    <source>
        <dbReference type="Proteomes" id="UP000739069"/>
    </source>
</evidence>
<dbReference type="Pfam" id="PF00392">
    <property type="entry name" value="GntR"/>
    <property type="match status" value="1"/>
</dbReference>
<evidence type="ECO:0000256" key="1">
    <source>
        <dbReference type="ARBA" id="ARBA00023015"/>
    </source>
</evidence>
<dbReference type="GO" id="GO:0003700">
    <property type="term" value="F:DNA-binding transcription factor activity"/>
    <property type="evidence" value="ECO:0007669"/>
    <property type="project" value="InterPro"/>
</dbReference>
<dbReference type="SUPFAM" id="SSF48008">
    <property type="entry name" value="GntR ligand-binding domain-like"/>
    <property type="match status" value="1"/>
</dbReference>
<gene>
    <name evidence="6" type="ORF">KH265_00145</name>
</gene>
<feature type="compositionally biased region" description="Basic and acidic residues" evidence="4">
    <location>
        <begin position="603"/>
        <end position="632"/>
    </location>
</feature>
<keyword evidence="2" id="KW-0238">DNA-binding</keyword>
<dbReference type="RefSeq" id="WP_303951475.1">
    <property type="nucleotide sequence ID" value="NZ_JAGZXI010000001.1"/>
</dbReference>
<dbReference type="PROSITE" id="PS50949">
    <property type="entry name" value="HTH_GNTR"/>
    <property type="match status" value="1"/>
</dbReference>
<dbReference type="SUPFAM" id="SSF46785">
    <property type="entry name" value="Winged helix' DNA-binding domain"/>
    <property type="match status" value="1"/>
</dbReference>
<dbReference type="GO" id="GO:0003677">
    <property type="term" value="F:DNA binding"/>
    <property type="evidence" value="ECO:0007669"/>
    <property type="project" value="UniProtKB-KW"/>
</dbReference>
<feature type="compositionally biased region" description="Low complexity" evidence="4">
    <location>
        <begin position="668"/>
        <end position="694"/>
    </location>
</feature>
<organism evidence="6 7">
    <name type="scientific">Rothia mucilaginosa</name>
    <dbReference type="NCBI Taxonomy" id="43675"/>
    <lineage>
        <taxon>Bacteria</taxon>
        <taxon>Bacillati</taxon>
        <taxon>Actinomycetota</taxon>
        <taxon>Actinomycetes</taxon>
        <taxon>Micrococcales</taxon>
        <taxon>Micrococcaceae</taxon>
        <taxon>Rothia</taxon>
    </lineage>
</organism>
<proteinExistence type="predicted"/>
<name>A0A943Y528_9MICC</name>